<name>A0A9X0CWT2_9CNID</name>
<reference evidence="1" key="1">
    <citation type="submission" date="2023-01" db="EMBL/GenBank/DDBJ databases">
        <title>Genome assembly of the deep-sea coral Lophelia pertusa.</title>
        <authorList>
            <person name="Herrera S."/>
            <person name="Cordes E."/>
        </authorList>
    </citation>
    <scope>NUCLEOTIDE SEQUENCE</scope>
    <source>
        <strain evidence="1">USNM1676648</strain>
        <tissue evidence="1">Polyp</tissue>
    </source>
</reference>
<evidence type="ECO:0000313" key="1">
    <source>
        <dbReference type="EMBL" id="KAJ7377263.1"/>
    </source>
</evidence>
<dbReference type="InterPro" id="IPR051135">
    <property type="entry name" value="Gal/GlcNAc/GalNAc_ST"/>
</dbReference>
<dbReference type="Pfam" id="PF13469">
    <property type="entry name" value="Sulfotransfer_3"/>
    <property type="match status" value="1"/>
</dbReference>
<dbReference type="PANTHER" id="PTHR10704">
    <property type="entry name" value="CARBOHYDRATE SULFOTRANSFERASE"/>
    <property type="match status" value="1"/>
</dbReference>
<dbReference type="OrthoDB" id="5963194at2759"/>
<dbReference type="GO" id="GO:0001517">
    <property type="term" value="F:N-acetylglucosamine 6-O-sulfotransferase activity"/>
    <property type="evidence" value="ECO:0007669"/>
    <property type="project" value="TreeGrafter"/>
</dbReference>
<sequence>MQGVFQCNFVSPAHVSDLESYYRSKYPENYNPMKSLTLLSPPFCPYNATDPRWTMESCYPLNQETLEETCKNKYCVTVVKVLISRMPGGNLNQLLSICDSADEFECKFLFLVRDPRGIIPSSRAVGFYGDSDKVSLNGTQRFSRKICSATEANLDIIQSLKSVEKSARFMLLRYEDLAANPLKTLPSLLRFAGLSMDDSLTTWLDLASHLPETESEQKAALWRQDSQQGAERWRWKVKPGVISVIEENCKRVMNALGYKPVNGSHKIQSNLTLSLLEDDYEAIQWFKDTSTNVWE</sequence>
<dbReference type="SUPFAM" id="SSF52540">
    <property type="entry name" value="P-loop containing nucleoside triphosphate hydrolases"/>
    <property type="match status" value="1"/>
</dbReference>
<dbReference type="GO" id="GO:0006044">
    <property type="term" value="P:N-acetylglucosamine metabolic process"/>
    <property type="evidence" value="ECO:0007669"/>
    <property type="project" value="TreeGrafter"/>
</dbReference>
<organism evidence="1 2">
    <name type="scientific">Desmophyllum pertusum</name>
    <dbReference type="NCBI Taxonomy" id="174260"/>
    <lineage>
        <taxon>Eukaryota</taxon>
        <taxon>Metazoa</taxon>
        <taxon>Cnidaria</taxon>
        <taxon>Anthozoa</taxon>
        <taxon>Hexacorallia</taxon>
        <taxon>Scleractinia</taxon>
        <taxon>Caryophylliina</taxon>
        <taxon>Caryophylliidae</taxon>
        <taxon>Desmophyllum</taxon>
    </lineage>
</organism>
<dbReference type="PANTHER" id="PTHR10704:SF44">
    <property type="entry name" value="LD35051P-RELATED"/>
    <property type="match status" value="1"/>
</dbReference>
<dbReference type="EMBL" id="MU826381">
    <property type="protein sequence ID" value="KAJ7377263.1"/>
    <property type="molecule type" value="Genomic_DNA"/>
</dbReference>
<protein>
    <submittedName>
        <fullName evidence="1">Carbohydrate (Keratan sulfate Gal-6) sulfotransferase 1</fullName>
    </submittedName>
</protein>
<gene>
    <name evidence="1" type="primary">chst1</name>
    <name evidence="1" type="ORF">OS493_030074</name>
</gene>
<dbReference type="GO" id="GO:0006790">
    <property type="term" value="P:sulfur compound metabolic process"/>
    <property type="evidence" value="ECO:0007669"/>
    <property type="project" value="TreeGrafter"/>
</dbReference>
<accession>A0A9X0CWT2</accession>
<dbReference type="AlphaFoldDB" id="A0A9X0CWT2"/>
<proteinExistence type="predicted"/>
<evidence type="ECO:0000313" key="2">
    <source>
        <dbReference type="Proteomes" id="UP001163046"/>
    </source>
</evidence>
<keyword evidence="2" id="KW-1185">Reference proteome</keyword>
<dbReference type="Proteomes" id="UP001163046">
    <property type="component" value="Unassembled WGS sequence"/>
</dbReference>
<comment type="caution">
    <text evidence="1">The sequence shown here is derived from an EMBL/GenBank/DDBJ whole genome shotgun (WGS) entry which is preliminary data.</text>
</comment>
<dbReference type="InterPro" id="IPR027417">
    <property type="entry name" value="P-loop_NTPase"/>
</dbReference>
<dbReference type="Gene3D" id="3.40.50.300">
    <property type="entry name" value="P-loop containing nucleotide triphosphate hydrolases"/>
    <property type="match status" value="1"/>
</dbReference>